<evidence type="ECO:0000313" key="1">
    <source>
        <dbReference type="Proteomes" id="UP000095286"/>
    </source>
</evidence>
<name>A0AC35UCS6_9BILA</name>
<dbReference type="Proteomes" id="UP000095286">
    <property type="component" value="Unplaced"/>
</dbReference>
<organism evidence="1 2">
    <name type="scientific">Rhabditophanes sp. KR3021</name>
    <dbReference type="NCBI Taxonomy" id="114890"/>
    <lineage>
        <taxon>Eukaryota</taxon>
        <taxon>Metazoa</taxon>
        <taxon>Ecdysozoa</taxon>
        <taxon>Nematoda</taxon>
        <taxon>Chromadorea</taxon>
        <taxon>Rhabditida</taxon>
        <taxon>Tylenchina</taxon>
        <taxon>Panagrolaimomorpha</taxon>
        <taxon>Strongyloidoidea</taxon>
        <taxon>Alloionematidae</taxon>
        <taxon>Rhabditophanes</taxon>
    </lineage>
</organism>
<reference evidence="2" key="1">
    <citation type="submission" date="2016-11" db="UniProtKB">
        <authorList>
            <consortium name="WormBaseParasite"/>
        </authorList>
    </citation>
    <scope>IDENTIFICATION</scope>
    <source>
        <strain evidence="2">KR3021</strain>
    </source>
</reference>
<accession>A0AC35UCS6</accession>
<protein>
    <submittedName>
        <fullName evidence="2">Neur_chan_LBD domain-containing protein</fullName>
    </submittedName>
</protein>
<proteinExistence type="predicted"/>
<dbReference type="WBParaSite" id="RSKR_0000998900.1">
    <property type="protein sequence ID" value="RSKR_0000998900.1"/>
    <property type="gene ID" value="RSKR_0000998900"/>
</dbReference>
<evidence type="ECO:0000313" key="2">
    <source>
        <dbReference type="WBParaSite" id="RSKR_0000998900.1"/>
    </source>
</evidence>
<sequence>MKIFCYIVFGLIKWTFQSPAEYRLLQDLKINHDVNERPVFNYTTPIKIQIRLLLQQIVDVDEKNQVLTLVVWHQLTWTDYKAVWDPEEYDGVTELQVPTSYLWKPDILLFNSADEHFDASYPVNLVVRHSGDVLYAPPAIIKSSCQIDVTYFPFDSLSCFLKYGSWTYASDKMDIVIDSSQIEPPHMMDLSYYVKNGEWDLRSTPAIISTPAFTGKSFVEIYFYLNLQRKSLYYVINWILPSIIISGCNVLGNHNLTLQITNLLAVIVFLGMVSSVTPVTSDSTPVIAAFFSISMLILGASIAVTILIININFRKPKTHTMSPWVRKVFLEYLPWLLFMNRPGKIFSRPETICANKKLSFDKVILMSNPVPGTPNIRRNDSVANRLGRHDSISSLRQITTLHAESEAWNSVGGPLLRYNPALSLKAEVEKQRLIARNMSQRKLSDGSDDSHPSNTKTRQNADHINKEVNNKETNYRATSNKDVNMAVRFMKDDKFERVMNELSEFLTMAKQKLSDDEEEEDAVADWKYLGMVLDRFCLYFFTVMILGALTMLLVSIPTDVIKQQSSNGTK</sequence>